<keyword evidence="9 10" id="KW-0807">Transducer</keyword>
<dbReference type="OrthoDB" id="5959154at2759"/>
<keyword evidence="2" id="KW-1003">Cell membrane</keyword>
<evidence type="ECO:0000256" key="5">
    <source>
        <dbReference type="ARBA" id="ARBA00023040"/>
    </source>
</evidence>
<dbReference type="AlphaFoldDB" id="A0A7M5V649"/>
<feature type="transmembrane region" description="Helical" evidence="12">
    <location>
        <begin position="177"/>
        <end position="203"/>
    </location>
</feature>
<dbReference type="InterPro" id="IPR017452">
    <property type="entry name" value="GPCR_Rhodpsn_7TM"/>
</dbReference>
<dbReference type="PANTHER" id="PTHR11866:SF42">
    <property type="entry name" value="G-PROTEIN COUPLED RECEPTORS FAMILY 1 PROFILE DOMAIN-CONTAINING PROTEIN"/>
    <property type="match status" value="1"/>
</dbReference>
<evidence type="ECO:0000256" key="8">
    <source>
        <dbReference type="ARBA" id="ARBA00023180"/>
    </source>
</evidence>
<evidence type="ECO:0000256" key="7">
    <source>
        <dbReference type="ARBA" id="ARBA00023170"/>
    </source>
</evidence>
<dbReference type="Gene3D" id="1.20.1070.10">
    <property type="entry name" value="Rhodopsin 7-helix transmembrane proteins"/>
    <property type="match status" value="1"/>
</dbReference>
<comment type="similarity">
    <text evidence="10">Belongs to the G-protein coupled receptor 1 family.</text>
</comment>
<name>A0A7M5V649_9CNID</name>
<keyword evidence="8" id="KW-0325">Glycoprotein</keyword>
<evidence type="ECO:0000313" key="14">
    <source>
        <dbReference type="EnsemblMetazoa" id="CLYHEMP012067.2"/>
    </source>
</evidence>
<dbReference type="GO" id="GO:0005886">
    <property type="term" value="C:plasma membrane"/>
    <property type="evidence" value="ECO:0007669"/>
    <property type="project" value="UniProtKB-SubCell"/>
</dbReference>
<feature type="compositionally biased region" description="Basic residues" evidence="11">
    <location>
        <begin position="451"/>
        <end position="465"/>
    </location>
</feature>
<evidence type="ECO:0000259" key="13">
    <source>
        <dbReference type="PROSITE" id="PS50262"/>
    </source>
</evidence>
<keyword evidence="5 10" id="KW-0297">G-protein coupled receptor</keyword>
<evidence type="ECO:0000256" key="9">
    <source>
        <dbReference type="ARBA" id="ARBA00023224"/>
    </source>
</evidence>
<dbReference type="PROSITE" id="PS50262">
    <property type="entry name" value="G_PROTEIN_RECEP_F1_2"/>
    <property type="match status" value="1"/>
</dbReference>
<keyword evidence="6 12" id="KW-0472">Membrane</keyword>
<dbReference type="SUPFAM" id="SSF81321">
    <property type="entry name" value="Family A G protein-coupled receptor-like"/>
    <property type="match status" value="1"/>
</dbReference>
<keyword evidence="15" id="KW-1185">Reference proteome</keyword>
<evidence type="ECO:0000313" key="15">
    <source>
        <dbReference type="Proteomes" id="UP000594262"/>
    </source>
</evidence>
<dbReference type="GO" id="GO:0004930">
    <property type="term" value="F:G protein-coupled receptor activity"/>
    <property type="evidence" value="ECO:0007669"/>
    <property type="project" value="UniProtKB-KW"/>
</dbReference>
<evidence type="ECO:0000256" key="6">
    <source>
        <dbReference type="ARBA" id="ARBA00023136"/>
    </source>
</evidence>
<dbReference type="Proteomes" id="UP000594262">
    <property type="component" value="Unplaced"/>
</dbReference>
<keyword evidence="7 10" id="KW-0675">Receptor</keyword>
<dbReference type="InterPro" id="IPR008365">
    <property type="entry name" value="Prostanoid_rcpt"/>
</dbReference>
<evidence type="ECO:0000256" key="1">
    <source>
        <dbReference type="ARBA" id="ARBA00004651"/>
    </source>
</evidence>
<protein>
    <recommendedName>
        <fullName evidence="13">G-protein coupled receptors family 1 profile domain-containing protein</fullName>
    </recommendedName>
</protein>
<keyword evidence="3 10" id="KW-0812">Transmembrane</keyword>
<evidence type="ECO:0000256" key="11">
    <source>
        <dbReference type="SAM" id="MobiDB-lite"/>
    </source>
</evidence>
<feature type="compositionally biased region" description="Polar residues" evidence="11">
    <location>
        <begin position="432"/>
        <end position="442"/>
    </location>
</feature>
<dbReference type="PROSITE" id="PS00237">
    <property type="entry name" value="G_PROTEIN_RECEP_F1_1"/>
    <property type="match status" value="1"/>
</dbReference>
<keyword evidence="4 12" id="KW-1133">Transmembrane helix</keyword>
<dbReference type="PANTHER" id="PTHR11866">
    <property type="entry name" value="G-PROTEIN COUPLED RECEPTOR FAMILY 1 MEMBER"/>
    <property type="match status" value="1"/>
</dbReference>
<dbReference type="EnsemblMetazoa" id="CLYHEMT012067.2">
    <property type="protein sequence ID" value="CLYHEMP012067.2"/>
    <property type="gene ID" value="CLYHEMG012067"/>
</dbReference>
<feature type="region of interest" description="Disordered" evidence="11">
    <location>
        <begin position="427"/>
        <end position="488"/>
    </location>
</feature>
<dbReference type="Pfam" id="PF00001">
    <property type="entry name" value="7tm_1"/>
    <property type="match status" value="1"/>
</dbReference>
<dbReference type="CDD" id="cd00637">
    <property type="entry name" value="7tm_classA_rhodopsin-like"/>
    <property type="match status" value="1"/>
</dbReference>
<dbReference type="PRINTS" id="PR00237">
    <property type="entry name" value="GPCRRHODOPSN"/>
</dbReference>
<comment type="subcellular location">
    <subcellularLocation>
        <location evidence="1">Cell membrane</location>
        <topology evidence="1">Multi-pass membrane protein</topology>
    </subcellularLocation>
</comment>
<feature type="transmembrane region" description="Helical" evidence="12">
    <location>
        <begin position="135"/>
        <end position="156"/>
    </location>
</feature>
<dbReference type="InterPro" id="IPR000276">
    <property type="entry name" value="GPCR_Rhodpsn"/>
</dbReference>
<feature type="transmembrane region" description="Helical" evidence="12">
    <location>
        <begin position="223"/>
        <end position="247"/>
    </location>
</feature>
<feature type="transmembrane region" description="Helical" evidence="12">
    <location>
        <begin position="287"/>
        <end position="314"/>
    </location>
</feature>
<feature type="transmembrane region" description="Helical" evidence="12">
    <location>
        <begin position="93"/>
        <end position="115"/>
    </location>
</feature>
<evidence type="ECO:0000256" key="2">
    <source>
        <dbReference type="ARBA" id="ARBA00022475"/>
    </source>
</evidence>
<organism evidence="14 15">
    <name type="scientific">Clytia hemisphaerica</name>
    <dbReference type="NCBI Taxonomy" id="252671"/>
    <lineage>
        <taxon>Eukaryota</taxon>
        <taxon>Metazoa</taxon>
        <taxon>Cnidaria</taxon>
        <taxon>Hydrozoa</taxon>
        <taxon>Hydroidolina</taxon>
        <taxon>Leptothecata</taxon>
        <taxon>Obeliida</taxon>
        <taxon>Clytiidae</taxon>
        <taxon>Clytia</taxon>
    </lineage>
</organism>
<evidence type="ECO:0000256" key="10">
    <source>
        <dbReference type="RuleBase" id="RU000688"/>
    </source>
</evidence>
<evidence type="ECO:0000256" key="12">
    <source>
        <dbReference type="SAM" id="Phobius"/>
    </source>
</evidence>
<evidence type="ECO:0000256" key="3">
    <source>
        <dbReference type="ARBA" id="ARBA00022692"/>
    </source>
</evidence>
<feature type="domain" description="G-protein coupled receptors family 1 profile" evidence="13">
    <location>
        <begin position="77"/>
        <end position="342"/>
    </location>
</feature>
<reference evidence="14" key="1">
    <citation type="submission" date="2021-01" db="UniProtKB">
        <authorList>
            <consortium name="EnsemblMetazoa"/>
        </authorList>
    </citation>
    <scope>IDENTIFICATION</scope>
</reference>
<evidence type="ECO:0000256" key="4">
    <source>
        <dbReference type="ARBA" id="ARBA00022989"/>
    </source>
</evidence>
<proteinExistence type="inferred from homology"/>
<feature type="transmembrane region" description="Helical" evidence="12">
    <location>
        <begin position="63"/>
        <end position="86"/>
    </location>
</feature>
<accession>A0A7M5V649</accession>
<sequence>MNSTITTPYTFQSSTVNKTTTYTVQPNTNPPSTTPYTSMVNTTTMNGLSTTEESEHGVIDLPLGASLLVINICIIVLNVFIIAVIVRFRTKNAIDVFVLALATTDLIKGLIPVPMSVYIYLTEWYLIEGSYACDFFGWIAFTTNSGSMLLLTLMSIERFVAIAHPFAYKAWVRPNKILAIILTAEVFTGIHSALPLLGVGRILPYNGGAYSHFDYSRYDYGTMAYSVFIICYGFSMILVVMVAYSFVFHKIRDLIHRHKRMTNARSDGSVRRDKSIRQLNLKTETMFSYLTVALMVLFWFSWLPFLMVVVASQIGAKQPHGKLDLFAIRIAVVNSMLNPIACAALCKPYRNGIMYYFRVFLSYFGFKKPDDNVWDPWKKNTRRHHTRRHKPSVVDFNERDFARSEIFASSYDDSGLAAQGIYRKQSKDRESLSTLSSQGSETSDLEDGRRSKSSSRKNSKYRKKSSVREGPDANKLVNGTPTPLQRRKKIFVEKVQKYIHQKKERKHSFDLLDEKPVRKTISAGDLLDPDYIQMQERHREKRKVKSFQVKLKKNEDYESSGNEAEENDRLLVAVHPRRERASTLGEMDELVTTLSNKHPSWKNLNQQEDIETPDVNDQHCSDDKGHHQDKVLLPRQPFVANGSAYTIIDGPEEERLKGYSTQKSEEERRCVSEAFSDDTTIPLDNMAAKASKNGKVATHTSAHSLKMIDHVTKELVEFSQNSLNNSASNQPIT</sequence>